<proteinExistence type="predicted"/>
<gene>
    <name evidence="6" type="primary">FKBP65</name>
    <name evidence="6" type="ORF">SNEC2469_LOCUS14633</name>
</gene>
<dbReference type="Gene3D" id="3.10.50.40">
    <property type="match status" value="3"/>
</dbReference>
<dbReference type="Gene3D" id="1.25.40.10">
    <property type="entry name" value="Tetratricopeptide repeat domain"/>
    <property type="match status" value="1"/>
</dbReference>
<dbReference type="OrthoDB" id="1902587at2759"/>
<dbReference type="AlphaFoldDB" id="A0A812TAU6"/>
<dbReference type="InterPro" id="IPR011990">
    <property type="entry name" value="TPR-like_helical_dom_sf"/>
</dbReference>
<evidence type="ECO:0000256" key="3">
    <source>
        <dbReference type="PROSITE-ProRule" id="PRU00277"/>
    </source>
</evidence>
<feature type="compositionally biased region" description="Low complexity" evidence="4">
    <location>
        <begin position="74"/>
        <end position="91"/>
    </location>
</feature>
<name>A0A812TAU6_9DINO</name>
<dbReference type="EMBL" id="CAJNJA010023520">
    <property type="protein sequence ID" value="CAE7512261.1"/>
    <property type="molecule type" value="Genomic_DNA"/>
</dbReference>
<feature type="region of interest" description="Disordered" evidence="4">
    <location>
        <begin position="74"/>
        <end position="97"/>
    </location>
</feature>
<keyword evidence="3" id="KW-0697">Rotamase</keyword>
<keyword evidence="1" id="KW-0677">Repeat</keyword>
<keyword evidence="3" id="KW-0413">Isomerase</keyword>
<feature type="domain" description="PPIase FKBP-type" evidence="5">
    <location>
        <begin position="559"/>
        <end position="648"/>
    </location>
</feature>
<evidence type="ECO:0000256" key="4">
    <source>
        <dbReference type="SAM" id="MobiDB-lite"/>
    </source>
</evidence>
<dbReference type="GO" id="GO:0003755">
    <property type="term" value="F:peptidyl-prolyl cis-trans isomerase activity"/>
    <property type="evidence" value="ECO:0007669"/>
    <property type="project" value="UniProtKB-KW"/>
</dbReference>
<dbReference type="Proteomes" id="UP000601435">
    <property type="component" value="Unassembled WGS sequence"/>
</dbReference>
<evidence type="ECO:0000256" key="1">
    <source>
        <dbReference type="ARBA" id="ARBA00022737"/>
    </source>
</evidence>
<dbReference type="InterPro" id="IPR050754">
    <property type="entry name" value="FKBP4/5/8-like"/>
</dbReference>
<dbReference type="InterPro" id="IPR001179">
    <property type="entry name" value="PPIase_FKBP_dom"/>
</dbReference>
<evidence type="ECO:0000256" key="2">
    <source>
        <dbReference type="ARBA" id="ARBA00022803"/>
    </source>
</evidence>
<dbReference type="EC" id="5.2.1.8" evidence="3"/>
<accession>A0A812TAU6</accession>
<sequence>MSESDGLERSKTREAASHEAIQSVSLRRRELKLGIQRVELRLYRRTRTSSEIFTKPPHFVYIIRCSWDGEQSSCRSPLSPRGPPRSQSPRGESPRGFEEPWPWWESLPNCYTVRRRWHEIVRFHDALKHELANDPVLGCRRVKAKLPVLPDPADVDSWLKTYAATNDACALGRSAVEVQRKELAPCFHELGDLHWMYCHNRLVPYFSEASKVLEELPTEVLASSRSLRRFVTGGVGRTPPSALPVPSRFLGKGPAFPDTEEISKAARALRASRSEAALRTGDRPSNASSGAKAAAKLLLLSKSGDLSAASRVLAVDRRVRTASMKKLCAEEFQAFFEDAAGCGKVACAALISSAKSQCVHPERKDPYLCGDCPRNLKTVDFDDKVCAAAAFVSSAKSQCVHPERKDPYLCGDCPRNGFFKEAQKTPKVCAAAAFVSSAKTQCVHPDRKDPYLCLGHSSRERRETEDESKVQQSLNGLRAQFEFFLLHRAYCSFTSTVPATSTAKAMALPLLSASRRWDVELLEANEPEDASEDSGPRLPWGIRKTLLQEGTSEDRPATGDEVRIHFDVRLLDGTAISSSSESGPFEFVVNQRPREIIQGLEIAVQTMTKGEVAEFTIAPRFAYDDLGSPPLVPPDATLVFEIELLEWQNKLDVLGDGRAIKTVQQRGSGSTRPRRGQDVVVSLEITSRKGEVLQKTTATDHVVGEKDFGSVSEILSEVLQTMVAGERSKVLLRRFAGDRIVDSAHSGATVDLLLERVYVTSDLLPEQSGLLVKKLLSDGIEDPPRDADLVELRVDGAFEPKVLSFALGSGDVCDALDFAAAAMHVGEEAKIVCRSPLNFSDAQLGLASDSLEVTLQVKLLSVRRQSPASEDRLLLAEQCKSRAAKAFKEGRYRFALEVYRRLKAAFDGEEAAKQFCNLCELNRAACFLKIGRPHEARRACSYVLDQDPENEKARYRRASAEFQLSNYSAALHDLHALLKQQPTNSEARTLADQVRKAQRTYSQEAKAAAARMLGDKSDKTATQEGDGEDDSESACVRLRALARILLPCLPSSSRALKT</sequence>
<dbReference type="SMART" id="SM00028">
    <property type="entry name" value="TPR"/>
    <property type="match status" value="3"/>
</dbReference>
<dbReference type="SUPFAM" id="SSF48452">
    <property type="entry name" value="TPR-like"/>
    <property type="match status" value="1"/>
</dbReference>
<comment type="caution">
    <text evidence="6">The sequence shown here is derived from an EMBL/GenBank/DDBJ whole genome shotgun (WGS) entry which is preliminary data.</text>
</comment>
<dbReference type="PANTHER" id="PTHR46512">
    <property type="entry name" value="PEPTIDYLPROLYL ISOMERASE"/>
    <property type="match status" value="1"/>
</dbReference>
<dbReference type="SUPFAM" id="SSF54534">
    <property type="entry name" value="FKBP-like"/>
    <property type="match status" value="3"/>
</dbReference>
<dbReference type="Pfam" id="PF14559">
    <property type="entry name" value="TPR_19"/>
    <property type="match status" value="1"/>
</dbReference>
<protein>
    <recommendedName>
        <fullName evidence="3">peptidylprolyl isomerase</fullName>
        <ecNumber evidence="3">5.2.1.8</ecNumber>
    </recommendedName>
</protein>
<evidence type="ECO:0000313" key="7">
    <source>
        <dbReference type="Proteomes" id="UP000601435"/>
    </source>
</evidence>
<feature type="region of interest" description="Disordered" evidence="4">
    <location>
        <begin position="1005"/>
        <end position="1031"/>
    </location>
</feature>
<keyword evidence="7" id="KW-1185">Reference proteome</keyword>
<dbReference type="InterPro" id="IPR019734">
    <property type="entry name" value="TPR_rpt"/>
</dbReference>
<organism evidence="6 7">
    <name type="scientific">Symbiodinium necroappetens</name>
    <dbReference type="NCBI Taxonomy" id="1628268"/>
    <lineage>
        <taxon>Eukaryota</taxon>
        <taxon>Sar</taxon>
        <taxon>Alveolata</taxon>
        <taxon>Dinophyceae</taxon>
        <taxon>Suessiales</taxon>
        <taxon>Symbiodiniaceae</taxon>
        <taxon>Symbiodinium</taxon>
    </lineage>
</organism>
<keyword evidence="2" id="KW-0802">TPR repeat</keyword>
<evidence type="ECO:0000313" key="6">
    <source>
        <dbReference type="EMBL" id="CAE7512261.1"/>
    </source>
</evidence>
<evidence type="ECO:0000259" key="5">
    <source>
        <dbReference type="PROSITE" id="PS50059"/>
    </source>
</evidence>
<dbReference type="PROSITE" id="PS50059">
    <property type="entry name" value="FKBP_PPIASE"/>
    <property type="match status" value="1"/>
</dbReference>
<dbReference type="InterPro" id="IPR046357">
    <property type="entry name" value="PPIase_dom_sf"/>
</dbReference>
<dbReference type="Pfam" id="PF00254">
    <property type="entry name" value="FKBP_C"/>
    <property type="match status" value="2"/>
</dbReference>
<comment type="catalytic activity">
    <reaction evidence="3">
        <text>[protein]-peptidylproline (omega=180) = [protein]-peptidylproline (omega=0)</text>
        <dbReference type="Rhea" id="RHEA:16237"/>
        <dbReference type="Rhea" id="RHEA-COMP:10747"/>
        <dbReference type="Rhea" id="RHEA-COMP:10748"/>
        <dbReference type="ChEBI" id="CHEBI:83833"/>
        <dbReference type="ChEBI" id="CHEBI:83834"/>
        <dbReference type="EC" id="5.2.1.8"/>
    </reaction>
</comment>
<reference evidence="6" key="1">
    <citation type="submission" date="2021-02" db="EMBL/GenBank/DDBJ databases">
        <authorList>
            <person name="Dougan E. K."/>
            <person name="Rhodes N."/>
            <person name="Thang M."/>
            <person name="Chan C."/>
        </authorList>
    </citation>
    <scope>NUCLEOTIDE SEQUENCE</scope>
</reference>